<proteinExistence type="predicted"/>
<evidence type="ECO:0000313" key="4">
    <source>
        <dbReference type="EMBL" id="KAJ8035412.1"/>
    </source>
</evidence>
<feature type="domain" description="Ig-like" evidence="3">
    <location>
        <begin position="139"/>
        <end position="242"/>
    </location>
</feature>
<accession>A0A9Q1H4R6</accession>
<comment type="caution">
    <text evidence="4">The sequence shown here is derived from an EMBL/GenBank/DDBJ whole genome shotgun (WGS) entry which is preliminary data.</text>
</comment>
<dbReference type="SUPFAM" id="SSF48726">
    <property type="entry name" value="Immunoglobulin"/>
    <property type="match status" value="2"/>
</dbReference>
<reference evidence="4" key="1">
    <citation type="submission" date="2021-10" db="EMBL/GenBank/DDBJ databases">
        <title>Tropical sea cucumber genome reveals ecological adaptation and Cuvierian tubules defense mechanism.</title>
        <authorList>
            <person name="Chen T."/>
        </authorList>
    </citation>
    <scope>NUCLEOTIDE SEQUENCE</scope>
    <source>
        <strain evidence="4">Nanhai2018</strain>
        <tissue evidence="4">Muscle</tissue>
    </source>
</reference>
<keyword evidence="2" id="KW-0472">Membrane</keyword>
<dbReference type="Proteomes" id="UP001152320">
    <property type="component" value="Chromosome 10"/>
</dbReference>
<evidence type="ECO:0000256" key="1">
    <source>
        <dbReference type="SAM" id="MobiDB-lite"/>
    </source>
</evidence>
<keyword evidence="5" id="KW-1185">Reference proteome</keyword>
<name>A0A9Q1H4R6_HOLLE</name>
<dbReference type="InterPro" id="IPR013106">
    <property type="entry name" value="Ig_V-set"/>
</dbReference>
<keyword evidence="2" id="KW-1133">Transmembrane helix</keyword>
<protein>
    <recommendedName>
        <fullName evidence="3">Ig-like domain-containing protein</fullName>
    </recommendedName>
</protein>
<evidence type="ECO:0000259" key="3">
    <source>
        <dbReference type="PROSITE" id="PS50835"/>
    </source>
</evidence>
<dbReference type="AlphaFoldDB" id="A0A9Q1H4R6"/>
<evidence type="ECO:0000256" key="2">
    <source>
        <dbReference type="SAM" id="Phobius"/>
    </source>
</evidence>
<dbReference type="InterPro" id="IPR007110">
    <property type="entry name" value="Ig-like_dom"/>
</dbReference>
<dbReference type="PROSITE" id="PS50835">
    <property type="entry name" value="IG_LIKE"/>
    <property type="match status" value="2"/>
</dbReference>
<feature type="domain" description="Ig-like" evidence="3">
    <location>
        <begin position="11"/>
        <end position="131"/>
    </location>
</feature>
<dbReference type="InterPro" id="IPR013783">
    <property type="entry name" value="Ig-like_fold"/>
</dbReference>
<dbReference type="EMBL" id="JAIZAY010000010">
    <property type="protein sequence ID" value="KAJ8035412.1"/>
    <property type="molecule type" value="Genomic_DNA"/>
</dbReference>
<gene>
    <name evidence="4" type="ORF">HOLleu_22636</name>
</gene>
<feature type="transmembrane region" description="Helical" evidence="2">
    <location>
        <begin position="267"/>
        <end position="292"/>
    </location>
</feature>
<sequence length="399" mass="44993">MIKTTKGKALPMKTWLVISVIVASYDALIICPEIERLEEGSDVSINCNISGSDKFDIRWYKGRIPSAEPILELKNVRSEVVEHHKGGAYGITSTGTLTIYNLKREHEGFYFLLVIYENEQIAGRRIDLKVTAMPSPPYPHIASCSTVQDCKIDGDKTNLTCKLNGIRPMVPIKWIIQNTQNANISTLPQIAEHDKDTDTWNVSITLLYKALSCNSTVALQCKAEDDWRLLKHSVASASLRIKKGNCTDEWAILRLLSSLIELSTKHLVVLFFVFSTFLIYVIYVVIGVTIIVPQRAKNAKVKRGLSKGRNNKKSTKQSNSFSPKHEFSCDEEDESDESKEPLINSSPKHQTSSYDKEESEKVCRTKVMAKNFVELMLLMYRFIHGKIVLEALEMPSDSS</sequence>
<organism evidence="4 5">
    <name type="scientific">Holothuria leucospilota</name>
    <name type="common">Black long sea cucumber</name>
    <name type="synonym">Mertensiothuria leucospilota</name>
    <dbReference type="NCBI Taxonomy" id="206669"/>
    <lineage>
        <taxon>Eukaryota</taxon>
        <taxon>Metazoa</taxon>
        <taxon>Echinodermata</taxon>
        <taxon>Eleutherozoa</taxon>
        <taxon>Echinozoa</taxon>
        <taxon>Holothuroidea</taxon>
        <taxon>Aspidochirotacea</taxon>
        <taxon>Aspidochirotida</taxon>
        <taxon>Holothuriidae</taxon>
        <taxon>Holothuria</taxon>
    </lineage>
</organism>
<dbReference type="SMART" id="SM00409">
    <property type="entry name" value="IG"/>
    <property type="match status" value="1"/>
</dbReference>
<dbReference type="InterPro" id="IPR036179">
    <property type="entry name" value="Ig-like_dom_sf"/>
</dbReference>
<dbReference type="Pfam" id="PF07686">
    <property type="entry name" value="V-set"/>
    <property type="match status" value="1"/>
</dbReference>
<keyword evidence="2" id="KW-0812">Transmembrane</keyword>
<dbReference type="InterPro" id="IPR003599">
    <property type="entry name" value="Ig_sub"/>
</dbReference>
<feature type="compositionally biased region" description="Basic residues" evidence="1">
    <location>
        <begin position="302"/>
        <end position="315"/>
    </location>
</feature>
<feature type="region of interest" description="Disordered" evidence="1">
    <location>
        <begin position="302"/>
        <end position="357"/>
    </location>
</feature>
<feature type="compositionally biased region" description="Polar residues" evidence="1">
    <location>
        <begin position="343"/>
        <end position="353"/>
    </location>
</feature>
<evidence type="ECO:0000313" key="5">
    <source>
        <dbReference type="Proteomes" id="UP001152320"/>
    </source>
</evidence>
<dbReference type="Gene3D" id="2.60.40.10">
    <property type="entry name" value="Immunoglobulins"/>
    <property type="match status" value="1"/>
</dbReference>